<reference evidence="2 3" key="1">
    <citation type="submission" date="2022-12" db="EMBL/GenBank/DDBJ databases">
        <title>Genomic features and morphological characterization of a novel Knufia sp. strain isolated from spacecraft assembly facility.</title>
        <authorList>
            <person name="Teixeira M."/>
            <person name="Chander A.M."/>
            <person name="Stajich J.E."/>
            <person name="Venkateswaran K."/>
        </authorList>
    </citation>
    <scope>NUCLEOTIDE SEQUENCE [LARGE SCALE GENOMIC DNA]</scope>
    <source>
        <strain evidence="2 3">FJI-L2-BK-P2</strain>
    </source>
</reference>
<name>A0AAN8IAD6_9EURO</name>
<feature type="compositionally biased region" description="Polar residues" evidence="1">
    <location>
        <begin position="235"/>
        <end position="244"/>
    </location>
</feature>
<feature type="compositionally biased region" description="Acidic residues" evidence="1">
    <location>
        <begin position="169"/>
        <end position="178"/>
    </location>
</feature>
<evidence type="ECO:0000313" key="3">
    <source>
        <dbReference type="Proteomes" id="UP001316803"/>
    </source>
</evidence>
<feature type="compositionally biased region" description="Polar residues" evidence="1">
    <location>
        <begin position="109"/>
        <end position="125"/>
    </location>
</feature>
<feature type="compositionally biased region" description="Basic and acidic residues" evidence="1">
    <location>
        <begin position="247"/>
        <end position="266"/>
    </location>
</feature>
<dbReference type="Proteomes" id="UP001316803">
    <property type="component" value="Unassembled WGS sequence"/>
</dbReference>
<comment type="caution">
    <text evidence="2">The sequence shown here is derived from an EMBL/GenBank/DDBJ whole genome shotgun (WGS) entry which is preliminary data.</text>
</comment>
<feature type="compositionally biased region" description="Polar residues" evidence="1">
    <location>
        <begin position="74"/>
        <end position="94"/>
    </location>
</feature>
<accession>A0AAN8IAD6</accession>
<feature type="compositionally biased region" description="Low complexity" evidence="1">
    <location>
        <begin position="314"/>
        <end position="329"/>
    </location>
</feature>
<evidence type="ECO:0000256" key="1">
    <source>
        <dbReference type="SAM" id="MobiDB-lite"/>
    </source>
</evidence>
<feature type="region of interest" description="Disordered" evidence="1">
    <location>
        <begin position="1"/>
        <end position="389"/>
    </location>
</feature>
<gene>
    <name evidence="2" type="ORF">OHC33_002087</name>
</gene>
<feature type="compositionally biased region" description="Polar residues" evidence="1">
    <location>
        <begin position="24"/>
        <end position="38"/>
    </location>
</feature>
<dbReference type="AlphaFoldDB" id="A0AAN8IAD6"/>
<protein>
    <submittedName>
        <fullName evidence="2">Uncharacterized protein</fullName>
    </submittedName>
</protein>
<keyword evidence="3" id="KW-1185">Reference proteome</keyword>
<feature type="compositionally biased region" description="Polar residues" evidence="1">
    <location>
        <begin position="151"/>
        <end position="161"/>
    </location>
</feature>
<organism evidence="2 3">
    <name type="scientific">Knufia fluminis</name>
    <dbReference type="NCBI Taxonomy" id="191047"/>
    <lineage>
        <taxon>Eukaryota</taxon>
        <taxon>Fungi</taxon>
        <taxon>Dikarya</taxon>
        <taxon>Ascomycota</taxon>
        <taxon>Pezizomycotina</taxon>
        <taxon>Eurotiomycetes</taxon>
        <taxon>Chaetothyriomycetidae</taxon>
        <taxon>Chaetothyriales</taxon>
        <taxon>Trichomeriaceae</taxon>
        <taxon>Knufia</taxon>
    </lineage>
</organism>
<dbReference type="EMBL" id="JAKLMC020000004">
    <property type="protein sequence ID" value="KAK5956601.1"/>
    <property type="molecule type" value="Genomic_DNA"/>
</dbReference>
<feature type="compositionally biased region" description="Basic and acidic residues" evidence="1">
    <location>
        <begin position="296"/>
        <end position="306"/>
    </location>
</feature>
<feature type="compositionally biased region" description="Basic and acidic residues" evidence="1">
    <location>
        <begin position="1"/>
        <end position="21"/>
    </location>
</feature>
<sequence length="413" mass="44581">MVTTRSADKRIDSTRGEDLVLRSRTVQSPNSGTPTPSQQRKRAVRERTQLSSPRPKRARIGLDSVDDDADATPVSINTTGSQPKEVFNTVSNAATLDALPEQESRNETDSTIEASSTPTASTFTQPEVFITPATSNHRRFGSEELDEDTIVINQSTDSSAHNGYHTADEEIDDSDDAPEVASTKTPSTAPQRRGPGAQKSKKQPRASAAKNELPTEKNSARTQPGIENAGISAKPSAQTSSDPVTKSGDEDKIHEQRSPGLEHDLDIIAVNNDSEPKTTEPSDLLVSTEEQSTDETDTKADVKSTEVSDTIVPSSASHSSTQTHSPAPSLIALTPSFNPSQRTTFPSSDLSTNASRSKPARTQLSRNTLSSQSTSRLPNRAGKTFESFRRNHLNSRLQLESTWSKKRSAFAAS</sequence>
<feature type="compositionally biased region" description="Polar residues" evidence="1">
    <location>
        <begin position="335"/>
        <end position="377"/>
    </location>
</feature>
<proteinExistence type="predicted"/>
<evidence type="ECO:0000313" key="2">
    <source>
        <dbReference type="EMBL" id="KAK5956601.1"/>
    </source>
</evidence>